<proteinExistence type="predicted"/>
<evidence type="ECO:0000313" key="4">
    <source>
        <dbReference type="Proteomes" id="UP001221686"/>
    </source>
</evidence>
<comment type="caution">
    <text evidence="3">The sequence shown here is derived from an EMBL/GenBank/DDBJ whole genome shotgun (WGS) entry which is preliminary data.</text>
</comment>
<keyword evidence="2" id="KW-1133">Transmembrane helix</keyword>
<keyword evidence="2" id="KW-0472">Membrane</keyword>
<reference evidence="3 4" key="1">
    <citation type="submission" date="2022-11" db="EMBL/GenBank/DDBJ databases">
        <title>Minimal conservation of predation-associated metabolite biosynthetic gene clusters underscores biosynthetic potential of Myxococcota including descriptions for ten novel species: Archangium lansinium sp. nov., Myxococcus landrumus sp. nov., Nannocystis bai.</title>
        <authorList>
            <person name="Ahearne A."/>
            <person name="Stevens C."/>
            <person name="Dowd S."/>
        </authorList>
    </citation>
    <scope>NUCLEOTIDE SEQUENCE [LARGE SCALE GENOMIC DNA]</scope>
    <source>
        <strain evidence="3 4">BB15-2</strain>
    </source>
</reference>
<evidence type="ECO:0008006" key="5">
    <source>
        <dbReference type="Google" id="ProtNLM"/>
    </source>
</evidence>
<feature type="transmembrane region" description="Helical" evidence="2">
    <location>
        <begin position="213"/>
        <end position="237"/>
    </location>
</feature>
<feature type="region of interest" description="Disordered" evidence="1">
    <location>
        <begin position="117"/>
        <end position="147"/>
    </location>
</feature>
<dbReference type="Proteomes" id="UP001221686">
    <property type="component" value="Unassembled WGS sequence"/>
</dbReference>
<feature type="compositionally biased region" description="Pro residues" evidence="1">
    <location>
        <begin position="126"/>
        <end position="139"/>
    </location>
</feature>
<dbReference type="EMBL" id="JAQNDL010000001">
    <property type="protein sequence ID" value="MDC0716781.1"/>
    <property type="molecule type" value="Genomic_DNA"/>
</dbReference>
<evidence type="ECO:0000313" key="3">
    <source>
        <dbReference type="EMBL" id="MDC0716781.1"/>
    </source>
</evidence>
<gene>
    <name evidence="3" type="ORF">POL25_07750</name>
</gene>
<feature type="transmembrane region" description="Helical" evidence="2">
    <location>
        <begin position="153"/>
        <end position="176"/>
    </location>
</feature>
<keyword evidence="2" id="KW-0812">Transmembrane</keyword>
<evidence type="ECO:0000256" key="2">
    <source>
        <dbReference type="SAM" id="Phobius"/>
    </source>
</evidence>
<keyword evidence="4" id="KW-1185">Reference proteome</keyword>
<sequence length="265" mass="27474">MTSAAPAPADDLVKFDSGFREGQDQFNRGEYLSAARTWSGAVERLHESPDNKDNRAAVYSYIADAYGKSARNGAGLDIVREGLAVLDAYAAQFTAAYPGEALPAQVIETRDRFRAASDAADAAAAPQPPVTGPREPPGAPVDAPKQGKPWRGLAIGGGVSLGLGLASLGLFAGGLARVRDGQRQFDDPANACPPNDPQGACKAIDDGAKAWDVAATLGVFLAPVLLGAGGALLAVGLKRRAAERRMSMAPTFGLRSAGVTWALRF</sequence>
<evidence type="ECO:0000256" key="1">
    <source>
        <dbReference type="SAM" id="MobiDB-lite"/>
    </source>
</evidence>
<accession>A0ABT5DTC3</accession>
<protein>
    <recommendedName>
        <fullName evidence="5">Tetratricopeptide repeat protein</fullName>
    </recommendedName>
</protein>
<organism evidence="3 4">
    <name type="scientific">Nannocystis bainbridge</name>
    <dbReference type="NCBI Taxonomy" id="2995303"/>
    <lineage>
        <taxon>Bacteria</taxon>
        <taxon>Pseudomonadati</taxon>
        <taxon>Myxococcota</taxon>
        <taxon>Polyangia</taxon>
        <taxon>Nannocystales</taxon>
        <taxon>Nannocystaceae</taxon>
        <taxon>Nannocystis</taxon>
    </lineage>
</organism>
<dbReference type="RefSeq" id="WP_272085272.1">
    <property type="nucleotide sequence ID" value="NZ_JAQNDL010000001.1"/>
</dbReference>
<name>A0ABT5DTC3_9BACT</name>